<dbReference type="Pfam" id="PF00400">
    <property type="entry name" value="WD40"/>
    <property type="match status" value="3"/>
</dbReference>
<dbReference type="PROSITE" id="PS00678">
    <property type="entry name" value="WD_REPEATS_1"/>
    <property type="match status" value="1"/>
</dbReference>
<evidence type="ECO:0000256" key="1">
    <source>
        <dbReference type="ARBA" id="ARBA00004496"/>
    </source>
</evidence>
<comment type="similarity">
    <text evidence="5">Belongs to the WD repeat MORG1 family.</text>
</comment>
<gene>
    <name evidence="7" type="ORF">K469DRAFT_718843</name>
</gene>
<keyword evidence="3 6" id="KW-0853">WD repeat</keyword>
<evidence type="ECO:0000313" key="7">
    <source>
        <dbReference type="EMBL" id="KAF2191814.1"/>
    </source>
</evidence>
<feature type="repeat" description="WD" evidence="6">
    <location>
        <begin position="106"/>
        <end position="148"/>
    </location>
</feature>
<dbReference type="SUPFAM" id="SSF50978">
    <property type="entry name" value="WD40 repeat-like"/>
    <property type="match status" value="1"/>
</dbReference>
<dbReference type="Proteomes" id="UP000800200">
    <property type="component" value="Unassembled WGS sequence"/>
</dbReference>
<dbReference type="PRINTS" id="PR00320">
    <property type="entry name" value="GPROTEINBRPT"/>
</dbReference>
<dbReference type="GO" id="GO:0000398">
    <property type="term" value="P:mRNA splicing, via spliceosome"/>
    <property type="evidence" value="ECO:0007669"/>
    <property type="project" value="TreeGrafter"/>
</dbReference>
<evidence type="ECO:0000256" key="2">
    <source>
        <dbReference type="ARBA" id="ARBA00022490"/>
    </source>
</evidence>
<evidence type="ECO:0000313" key="8">
    <source>
        <dbReference type="Proteomes" id="UP000800200"/>
    </source>
</evidence>
<proteinExistence type="inferred from homology"/>
<feature type="repeat" description="WD" evidence="6">
    <location>
        <begin position="64"/>
        <end position="105"/>
    </location>
</feature>
<dbReference type="InterPro" id="IPR019775">
    <property type="entry name" value="WD40_repeat_CS"/>
</dbReference>
<evidence type="ECO:0000256" key="3">
    <source>
        <dbReference type="ARBA" id="ARBA00022574"/>
    </source>
</evidence>
<dbReference type="SMART" id="SM00320">
    <property type="entry name" value="WD40"/>
    <property type="match status" value="6"/>
</dbReference>
<sequence>MTLFPTRPFAKLSGHNGPVHAVTYSSGSSQYILTGSSDRIIRLFNPTKAPLSSTSPTAGLVQKYSAHGYEVLSLCISQTNERFISTGGDKTVFLWDVENAQTIRRWSGHAGRINTCAFGGDEESVVVSGSFDGKVKLWDVKSNNYKPIMTFEEARDSISDVCVFDAEILSAGVDGRVRSYDLRMGKCNVDVIGYPATSLTVTKKGTEVLVSALDSAVRLMDRENGRLLKAYRDEGFVNTDLRVRSTLGMNDSVVLSGSDDGMVYAWDLLEGSVLHKFKHSEMKEVKGTKNAVDGSGKKDVVSAVAFCKIRKEWASAGGDGNVVVWRFEA</sequence>
<feature type="repeat" description="WD" evidence="6">
    <location>
        <begin position="12"/>
        <end position="45"/>
    </location>
</feature>
<dbReference type="GO" id="GO:0071013">
    <property type="term" value="C:catalytic step 2 spliceosome"/>
    <property type="evidence" value="ECO:0007669"/>
    <property type="project" value="TreeGrafter"/>
</dbReference>
<dbReference type="Gene3D" id="2.130.10.10">
    <property type="entry name" value="YVTN repeat-like/Quinoprotein amine dehydrogenase"/>
    <property type="match status" value="1"/>
</dbReference>
<dbReference type="PANTHER" id="PTHR22842:SF3">
    <property type="entry name" value="WD REPEAT DOMAIN-CONTAINING PROTEIN 83"/>
    <property type="match status" value="1"/>
</dbReference>
<keyword evidence="2" id="KW-0963">Cytoplasm</keyword>
<comment type="subcellular location">
    <subcellularLocation>
        <location evidence="1">Cytoplasm</location>
    </subcellularLocation>
</comment>
<dbReference type="InterPro" id="IPR036322">
    <property type="entry name" value="WD40_repeat_dom_sf"/>
</dbReference>
<dbReference type="PANTHER" id="PTHR22842">
    <property type="entry name" value="WD40 REPEAT PROTEIN"/>
    <property type="match status" value="1"/>
</dbReference>
<dbReference type="EMBL" id="ML994616">
    <property type="protein sequence ID" value="KAF2191814.1"/>
    <property type="molecule type" value="Genomic_DNA"/>
</dbReference>
<accession>A0A6A6EJH1</accession>
<evidence type="ECO:0000256" key="6">
    <source>
        <dbReference type="PROSITE-ProRule" id="PRU00221"/>
    </source>
</evidence>
<dbReference type="InterPro" id="IPR015943">
    <property type="entry name" value="WD40/YVTN_repeat-like_dom_sf"/>
</dbReference>
<dbReference type="OrthoDB" id="1068471at2759"/>
<dbReference type="AlphaFoldDB" id="A0A6A6EJH1"/>
<dbReference type="PROSITE" id="PS50294">
    <property type="entry name" value="WD_REPEATS_REGION"/>
    <property type="match status" value="4"/>
</dbReference>
<dbReference type="InterPro" id="IPR001680">
    <property type="entry name" value="WD40_rpt"/>
</dbReference>
<protein>
    <submittedName>
        <fullName evidence="7">WD40 repeat-like protein</fullName>
    </submittedName>
</protein>
<evidence type="ECO:0000256" key="5">
    <source>
        <dbReference type="ARBA" id="ARBA00038145"/>
    </source>
</evidence>
<dbReference type="InterPro" id="IPR020472">
    <property type="entry name" value="WD40_PAC1"/>
</dbReference>
<organism evidence="7 8">
    <name type="scientific">Zopfia rhizophila CBS 207.26</name>
    <dbReference type="NCBI Taxonomy" id="1314779"/>
    <lineage>
        <taxon>Eukaryota</taxon>
        <taxon>Fungi</taxon>
        <taxon>Dikarya</taxon>
        <taxon>Ascomycota</taxon>
        <taxon>Pezizomycotina</taxon>
        <taxon>Dothideomycetes</taxon>
        <taxon>Dothideomycetes incertae sedis</taxon>
        <taxon>Zopfiaceae</taxon>
        <taxon>Zopfia</taxon>
    </lineage>
</organism>
<evidence type="ECO:0000256" key="4">
    <source>
        <dbReference type="ARBA" id="ARBA00022737"/>
    </source>
</evidence>
<dbReference type="PROSITE" id="PS50082">
    <property type="entry name" value="WD_REPEATS_2"/>
    <property type="match status" value="5"/>
</dbReference>
<keyword evidence="4" id="KW-0677">Repeat</keyword>
<feature type="repeat" description="WD" evidence="6">
    <location>
        <begin position="294"/>
        <end position="329"/>
    </location>
</feature>
<dbReference type="InterPro" id="IPR051980">
    <property type="entry name" value="WD_repeat_MORG1"/>
</dbReference>
<feature type="repeat" description="WD" evidence="6">
    <location>
        <begin position="250"/>
        <end position="276"/>
    </location>
</feature>
<dbReference type="GO" id="GO:0005737">
    <property type="term" value="C:cytoplasm"/>
    <property type="evidence" value="ECO:0007669"/>
    <property type="project" value="UniProtKB-SubCell"/>
</dbReference>
<keyword evidence="8" id="KW-1185">Reference proteome</keyword>
<reference evidence="7" key="1">
    <citation type="journal article" date="2020" name="Stud. Mycol.">
        <title>101 Dothideomycetes genomes: a test case for predicting lifestyles and emergence of pathogens.</title>
        <authorList>
            <person name="Haridas S."/>
            <person name="Albert R."/>
            <person name="Binder M."/>
            <person name="Bloem J."/>
            <person name="Labutti K."/>
            <person name="Salamov A."/>
            <person name="Andreopoulos B."/>
            <person name="Baker S."/>
            <person name="Barry K."/>
            <person name="Bills G."/>
            <person name="Bluhm B."/>
            <person name="Cannon C."/>
            <person name="Castanera R."/>
            <person name="Culley D."/>
            <person name="Daum C."/>
            <person name="Ezra D."/>
            <person name="Gonzalez J."/>
            <person name="Henrissat B."/>
            <person name="Kuo A."/>
            <person name="Liang C."/>
            <person name="Lipzen A."/>
            <person name="Lutzoni F."/>
            <person name="Magnuson J."/>
            <person name="Mondo S."/>
            <person name="Nolan M."/>
            <person name="Ohm R."/>
            <person name="Pangilinan J."/>
            <person name="Park H.-J."/>
            <person name="Ramirez L."/>
            <person name="Alfaro M."/>
            <person name="Sun H."/>
            <person name="Tritt A."/>
            <person name="Yoshinaga Y."/>
            <person name="Zwiers L.-H."/>
            <person name="Turgeon B."/>
            <person name="Goodwin S."/>
            <person name="Spatafora J."/>
            <person name="Crous P."/>
            <person name="Grigoriev I."/>
        </authorList>
    </citation>
    <scope>NUCLEOTIDE SEQUENCE</scope>
    <source>
        <strain evidence="7">CBS 207.26</strain>
    </source>
</reference>
<name>A0A6A6EJH1_9PEZI</name>